<dbReference type="Pfam" id="PF03992">
    <property type="entry name" value="ABM"/>
    <property type="match status" value="1"/>
</dbReference>
<dbReference type="RefSeq" id="WP_252848431.1">
    <property type="nucleotide sequence ID" value="NZ_BAPW01000034.1"/>
</dbReference>
<dbReference type="GO" id="GO:0004497">
    <property type="term" value="F:monooxygenase activity"/>
    <property type="evidence" value="ECO:0007669"/>
    <property type="project" value="UniProtKB-KW"/>
</dbReference>
<dbReference type="InterPro" id="IPR007138">
    <property type="entry name" value="ABM_dom"/>
</dbReference>
<keyword evidence="2" id="KW-0560">Oxidoreductase</keyword>
<accession>A0ABT1CF32</accession>
<gene>
    <name evidence="2" type="ORF">NF685_02375</name>
</gene>
<keyword evidence="2" id="KW-0503">Monooxygenase</keyword>
<dbReference type="PANTHER" id="PTHR33336">
    <property type="entry name" value="QUINOL MONOOXYGENASE YGIN-RELATED"/>
    <property type="match status" value="1"/>
</dbReference>
<dbReference type="PANTHER" id="PTHR33336:SF1">
    <property type="entry name" value="(4S)-4-HYDROXY-5-PHOSPHONOOXYPENTANE-2,3-DIONE ISOMERASE"/>
    <property type="match status" value="1"/>
</dbReference>
<name>A0ABT1CF32_9PROT</name>
<comment type="caution">
    <text evidence="2">The sequence shown here is derived from an EMBL/GenBank/DDBJ whole genome shotgun (WGS) entry which is preliminary data.</text>
</comment>
<dbReference type="InterPro" id="IPR011008">
    <property type="entry name" value="Dimeric_a/b-barrel"/>
</dbReference>
<keyword evidence="3" id="KW-1185">Reference proteome</keyword>
<dbReference type="Proteomes" id="UP001523401">
    <property type="component" value="Unassembled WGS sequence"/>
</dbReference>
<sequence length="101" mass="11617">MSENFTVIAEFAAPAENFEKFLDICRYDSDRSLADEEGCLAFDVLTEQDVKDVVVLHEVYAGRAAFEAHLKTPHFEKFAAALREFSIEERSVRFFTRRHPA</sequence>
<protein>
    <submittedName>
        <fullName evidence="2">Antibiotic biosynthesis monooxygenase</fullName>
    </submittedName>
</protein>
<dbReference type="PROSITE" id="PS51725">
    <property type="entry name" value="ABM"/>
    <property type="match status" value="1"/>
</dbReference>
<proteinExistence type="predicted"/>
<dbReference type="EMBL" id="JAMXQU010000001">
    <property type="protein sequence ID" value="MCO6158874.1"/>
    <property type="molecule type" value="Genomic_DNA"/>
</dbReference>
<dbReference type="SUPFAM" id="SSF54909">
    <property type="entry name" value="Dimeric alpha+beta barrel"/>
    <property type="match status" value="1"/>
</dbReference>
<feature type="domain" description="ABM" evidence="1">
    <location>
        <begin position="5"/>
        <end position="94"/>
    </location>
</feature>
<dbReference type="InterPro" id="IPR050744">
    <property type="entry name" value="AI-2_Isomerase_LsrG"/>
</dbReference>
<reference evidence="2 3" key="1">
    <citation type="submission" date="2022-06" db="EMBL/GenBank/DDBJ databases">
        <title>Whole-genome of Asaia lannensis strain LMG 27011T.</title>
        <authorList>
            <person name="Sombolestani A."/>
        </authorList>
    </citation>
    <scope>NUCLEOTIDE SEQUENCE [LARGE SCALE GENOMIC DNA]</scope>
    <source>
        <strain evidence="2 3">NBRC 102526</strain>
    </source>
</reference>
<evidence type="ECO:0000259" key="1">
    <source>
        <dbReference type="PROSITE" id="PS51725"/>
    </source>
</evidence>
<organism evidence="2 3">
    <name type="scientific">Asaia lannensis NBRC 102526</name>
    <dbReference type="NCBI Taxonomy" id="1307926"/>
    <lineage>
        <taxon>Bacteria</taxon>
        <taxon>Pseudomonadati</taxon>
        <taxon>Pseudomonadota</taxon>
        <taxon>Alphaproteobacteria</taxon>
        <taxon>Acetobacterales</taxon>
        <taxon>Acetobacteraceae</taxon>
        <taxon>Asaia</taxon>
    </lineage>
</organism>
<evidence type="ECO:0000313" key="3">
    <source>
        <dbReference type="Proteomes" id="UP001523401"/>
    </source>
</evidence>
<evidence type="ECO:0000313" key="2">
    <source>
        <dbReference type="EMBL" id="MCO6158874.1"/>
    </source>
</evidence>
<dbReference type="Gene3D" id="3.30.70.100">
    <property type="match status" value="1"/>
</dbReference>